<proteinExistence type="inferred from homology"/>
<protein>
    <submittedName>
        <fullName evidence="2">Universal stress protein</fullName>
    </submittedName>
</protein>
<sequence>MALKDILALTDLAGDQTASRYAIDLAARCDAHVTGLSLAFEPVVPAFAAAPLPADFIEASRQQALAAAQTSLAAFNELARLGGVKGEGRIADVMTGGPLEPVLRHCRLTDLIVIGQENPDRPEPMRELVIETALFESGVPVLLIPYIGAASPKLENALVAWDGSPTATRAVHAALPMLAMAKKVTVLIVNKGRKMAGEPGADMATYLARHGLNVTVDVVTNPQTSVADTLLNYVSDNGNDLVVMGGYGHSRVREFLFGGATRDILAAMTVPVLMAH</sequence>
<reference evidence="3" key="1">
    <citation type="submission" date="2020-01" db="EMBL/GenBank/DDBJ databases">
        <authorList>
            <person name="Fang Y."/>
            <person name="Sun R."/>
            <person name="Nie L."/>
            <person name="He J."/>
            <person name="Hao L."/>
            <person name="Wang L."/>
            <person name="Su S."/>
            <person name="Lv E."/>
            <person name="Zhang Z."/>
            <person name="Xie R."/>
            <person name="Liu H."/>
        </authorList>
    </citation>
    <scope>NUCLEOTIDE SEQUENCE [LARGE SCALE GENOMIC DNA]</scope>
    <source>
        <strain evidence="3">XCT-53</strain>
    </source>
</reference>
<dbReference type="Pfam" id="PF00582">
    <property type="entry name" value="Usp"/>
    <property type="match status" value="1"/>
</dbReference>
<dbReference type="InterPro" id="IPR006016">
    <property type="entry name" value="UspA"/>
</dbReference>
<dbReference type="CDD" id="cd00293">
    <property type="entry name" value="USP-like"/>
    <property type="match status" value="1"/>
</dbReference>
<evidence type="ECO:0000256" key="1">
    <source>
        <dbReference type="ARBA" id="ARBA00008791"/>
    </source>
</evidence>
<dbReference type="RefSeq" id="WP_161676514.1">
    <property type="nucleotide sequence ID" value="NZ_JAABLP010000003.1"/>
</dbReference>
<dbReference type="AlphaFoldDB" id="A0A7X5J8U3"/>
<accession>A0A7X5J8U3</accession>
<evidence type="ECO:0000313" key="2">
    <source>
        <dbReference type="EMBL" id="NBN79079.1"/>
    </source>
</evidence>
<comment type="similarity">
    <text evidence="1">Belongs to the universal stress protein A family.</text>
</comment>
<gene>
    <name evidence="2" type="ORF">GWI72_12445</name>
</gene>
<comment type="caution">
    <text evidence="2">The sequence shown here is derived from an EMBL/GenBank/DDBJ whole genome shotgun (WGS) entry which is preliminary data.</text>
</comment>
<organism evidence="2 3">
    <name type="scientific">Pannonibacter tanglangensis</name>
    <dbReference type="NCBI Taxonomy" id="2750084"/>
    <lineage>
        <taxon>Bacteria</taxon>
        <taxon>Pseudomonadati</taxon>
        <taxon>Pseudomonadota</taxon>
        <taxon>Alphaproteobacteria</taxon>
        <taxon>Hyphomicrobiales</taxon>
        <taxon>Stappiaceae</taxon>
        <taxon>Pannonibacter</taxon>
    </lineage>
</organism>
<dbReference type="Gene3D" id="3.40.50.12370">
    <property type="match status" value="1"/>
</dbReference>
<dbReference type="EMBL" id="JAABLQ010000001">
    <property type="protein sequence ID" value="NBN79079.1"/>
    <property type="molecule type" value="Genomic_DNA"/>
</dbReference>
<dbReference type="SUPFAM" id="SSF52402">
    <property type="entry name" value="Adenine nucleotide alpha hydrolases-like"/>
    <property type="match status" value="2"/>
</dbReference>
<dbReference type="Proteomes" id="UP000586722">
    <property type="component" value="Unassembled WGS sequence"/>
</dbReference>
<dbReference type="InterPro" id="IPR006015">
    <property type="entry name" value="Universal_stress_UspA"/>
</dbReference>
<evidence type="ECO:0000313" key="3">
    <source>
        <dbReference type="Proteomes" id="UP000586722"/>
    </source>
</evidence>
<keyword evidence="3" id="KW-1185">Reference proteome</keyword>
<name>A0A7X5J8U3_9HYPH</name>
<dbReference type="PRINTS" id="PR01438">
    <property type="entry name" value="UNVRSLSTRESS"/>
</dbReference>
<dbReference type="PANTHER" id="PTHR46268">
    <property type="entry name" value="STRESS RESPONSE PROTEIN NHAX"/>
    <property type="match status" value="1"/>
</dbReference>
<dbReference type="PANTHER" id="PTHR46268:SF15">
    <property type="entry name" value="UNIVERSAL STRESS PROTEIN HP_0031"/>
    <property type="match status" value="1"/>
</dbReference>